<dbReference type="Proteomes" id="UP001166674">
    <property type="component" value="Unassembled WGS sequence"/>
</dbReference>
<dbReference type="PANTHER" id="PTHR12004:SF13">
    <property type="entry name" value="PRORELAXIN H2"/>
    <property type="match status" value="1"/>
</dbReference>
<feature type="compositionally biased region" description="Basic and acidic residues" evidence="9">
    <location>
        <begin position="188"/>
        <end position="202"/>
    </location>
</feature>
<evidence type="ECO:0000256" key="8">
    <source>
        <dbReference type="RuleBase" id="RU000406"/>
    </source>
</evidence>
<feature type="signal peptide" evidence="10">
    <location>
        <begin position="1"/>
        <end position="28"/>
    </location>
</feature>
<dbReference type="Gene3D" id="1.10.100.10">
    <property type="entry name" value="Insulin-like"/>
    <property type="match status" value="1"/>
</dbReference>
<evidence type="ECO:0000256" key="7">
    <source>
        <dbReference type="ARBA" id="ARBA00023157"/>
    </source>
</evidence>
<dbReference type="SMART" id="SM00078">
    <property type="entry name" value="IlGF"/>
    <property type="match status" value="1"/>
</dbReference>
<dbReference type="AlphaFoldDB" id="A0AA41SSD3"/>
<reference evidence="12" key="1">
    <citation type="submission" date="2020-03" db="EMBL/GenBank/DDBJ databases">
        <title>Studies in the Genomics of Life Span.</title>
        <authorList>
            <person name="Glass D."/>
        </authorList>
    </citation>
    <scope>NUCLEOTIDE SEQUENCE</scope>
    <source>
        <strain evidence="12">SUZIE</strain>
        <tissue evidence="12">Muscle</tissue>
    </source>
</reference>
<dbReference type="Pfam" id="PF00049">
    <property type="entry name" value="Insulin"/>
    <property type="match status" value="1"/>
</dbReference>
<dbReference type="InterPro" id="IPR022353">
    <property type="entry name" value="Insulin_CS"/>
</dbReference>
<comment type="similarity">
    <text evidence="2 8">Belongs to the insulin family.</text>
</comment>
<dbReference type="EMBL" id="JAATJV010145500">
    <property type="protein sequence ID" value="MBZ3870152.1"/>
    <property type="molecule type" value="Genomic_DNA"/>
</dbReference>
<proteinExistence type="inferred from homology"/>
<evidence type="ECO:0000256" key="4">
    <source>
        <dbReference type="ARBA" id="ARBA00022525"/>
    </source>
</evidence>
<evidence type="ECO:0000256" key="1">
    <source>
        <dbReference type="ARBA" id="ARBA00004613"/>
    </source>
</evidence>
<evidence type="ECO:0000256" key="10">
    <source>
        <dbReference type="SAM" id="SignalP"/>
    </source>
</evidence>
<comment type="caution">
    <text evidence="12">The sequence shown here is derived from an EMBL/GenBank/DDBJ whole genome shotgun (WGS) entry which is preliminary data.</text>
</comment>
<keyword evidence="4 8" id="KW-0964">Secreted</keyword>
<comment type="subcellular location">
    <subcellularLocation>
        <location evidence="1 8">Secreted</location>
    </subcellularLocation>
</comment>
<evidence type="ECO:0000259" key="11">
    <source>
        <dbReference type="SMART" id="SM00078"/>
    </source>
</evidence>
<dbReference type="GO" id="GO:0005179">
    <property type="term" value="F:hormone activity"/>
    <property type="evidence" value="ECO:0007669"/>
    <property type="project" value="UniProtKB-KW"/>
</dbReference>
<keyword evidence="7" id="KW-1015">Disulfide bond</keyword>
<keyword evidence="6" id="KW-0372">Hormone</keyword>
<feature type="domain" description="Insulin-like" evidence="11">
    <location>
        <begin position="113"/>
        <end position="260"/>
    </location>
</feature>
<dbReference type="CDD" id="cd04365">
    <property type="entry name" value="IlGF_relaxin_like"/>
    <property type="match status" value="1"/>
</dbReference>
<evidence type="ECO:0000313" key="12">
    <source>
        <dbReference type="EMBL" id="MBZ3870152.1"/>
    </source>
</evidence>
<protein>
    <submittedName>
        <fullName evidence="12">Prorelaxin H2</fullName>
    </submittedName>
</protein>
<dbReference type="InterPro" id="IPR022352">
    <property type="entry name" value="Ins/IGF/rlx"/>
</dbReference>
<evidence type="ECO:0000256" key="6">
    <source>
        <dbReference type="ARBA" id="ARBA00022702"/>
    </source>
</evidence>
<dbReference type="CDD" id="cd00101">
    <property type="entry name" value="IlGF_like"/>
    <property type="match status" value="1"/>
</dbReference>
<accession>A0AA41SSD3</accession>
<evidence type="ECO:0000256" key="3">
    <source>
        <dbReference type="ARBA" id="ARBA00011207"/>
    </source>
</evidence>
<gene>
    <name evidence="12" type="ORF">SUZIE_106510</name>
</gene>
<keyword evidence="5" id="KW-0165">Cleavage on pair of basic residues</keyword>
<dbReference type="InterPro" id="IPR051042">
    <property type="entry name" value="Repro_Hormone_Insulin-like"/>
</dbReference>
<dbReference type="PROSITE" id="PS00262">
    <property type="entry name" value="INSULIN"/>
    <property type="match status" value="1"/>
</dbReference>
<comment type="subunit">
    <text evidence="3">Heterodimer of a B chain and an A chain linked by two disulfide bonds.</text>
</comment>
<dbReference type="InterPro" id="IPR016179">
    <property type="entry name" value="Insulin-like"/>
</dbReference>
<sequence length="260" mass="29197">MTANTEEAQMSHLFLIHLLGVRLLLSQASFHSSLSGMAAPPMFRSDCSESKQLTTQLLLGQPPGDPVVALSPSTALSSHLYNVPSCPCHRSRVWLLVSYASTAASPEWWEQVVQLCGRPLVRELIKVCGQVVWRRPVRQPHRRSADIMPSYLNEDAGAFNMMLGFIPNLPQQLRATPCERQPSSLELQQHEPAVEDSKPSPEELKDIAQNRQGEAEDNIPSELEHLGLNTHSRKKRQINEALTEKCCLHECTRRSMVRFC</sequence>
<keyword evidence="10" id="KW-0732">Signal</keyword>
<evidence type="ECO:0000256" key="9">
    <source>
        <dbReference type="SAM" id="MobiDB-lite"/>
    </source>
</evidence>
<dbReference type="SUPFAM" id="SSF56994">
    <property type="entry name" value="Insulin-like"/>
    <property type="match status" value="1"/>
</dbReference>
<feature type="region of interest" description="Disordered" evidence="9">
    <location>
        <begin position="180"/>
        <end position="202"/>
    </location>
</feature>
<organism evidence="12 13">
    <name type="scientific">Sciurus carolinensis</name>
    <name type="common">Eastern gray squirrel</name>
    <dbReference type="NCBI Taxonomy" id="30640"/>
    <lineage>
        <taxon>Eukaryota</taxon>
        <taxon>Metazoa</taxon>
        <taxon>Chordata</taxon>
        <taxon>Craniata</taxon>
        <taxon>Vertebrata</taxon>
        <taxon>Euteleostomi</taxon>
        <taxon>Mammalia</taxon>
        <taxon>Eutheria</taxon>
        <taxon>Euarchontoglires</taxon>
        <taxon>Glires</taxon>
        <taxon>Rodentia</taxon>
        <taxon>Sciuromorpha</taxon>
        <taxon>Sciuridae</taxon>
        <taxon>Sciurinae</taxon>
        <taxon>Sciurini</taxon>
        <taxon>Sciurus</taxon>
    </lineage>
</organism>
<dbReference type="PANTHER" id="PTHR12004">
    <property type="entry name" value="RELAXIN"/>
    <property type="match status" value="1"/>
</dbReference>
<keyword evidence="13" id="KW-1185">Reference proteome</keyword>
<dbReference type="InterPro" id="IPR036438">
    <property type="entry name" value="Insulin-like_sf"/>
</dbReference>
<feature type="chain" id="PRO_5041429623" evidence="10">
    <location>
        <begin position="29"/>
        <end position="260"/>
    </location>
</feature>
<name>A0AA41SSD3_SCICA</name>
<dbReference type="GO" id="GO:0005576">
    <property type="term" value="C:extracellular region"/>
    <property type="evidence" value="ECO:0007669"/>
    <property type="project" value="UniProtKB-SubCell"/>
</dbReference>
<dbReference type="PRINTS" id="PR00276">
    <property type="entry name" value="INSULINFAMLY"/>
</dbReference>
<evidence type="ECO:0000256" key="5">
    <source>
        <dbReference type="ARBA" id="ARBA00022685"/>
    </source>
</evidence>
<evidence type="ECO:0000313" key="13">
    <source>
        <dbReference type="Proteomes" id="UP001166674"/>
    </source>
</evidence>
<evidence type="ECO:0000256" key="2">
    <source>
        <dbReference type="ARBA" id="ARBA00009034"/>
    </source>
</evidence>